<gene>
    <name evidence="2" type="ORF">SAMN05421827_107184</name>
</gene>
<dbReference type="AlphaFoldDB" id="A0A1G7UZM3"/>
<keyword evidence="1" id="KW-1133">Transmembrane helix</keyword>
<organism evidence="2 3">
    <name type="scientific">Pedobacter terrae</name>
    <dbReference type="NCBI Taxonomy" id="405671"/>
    <lineage>
        <taxon>Bacteria</taxon>
        <taxon>Pseudomonadati</taxon>
        <taxon>Bacteroidota</taxon>
        <taxon>Sphingobacteriia</taxon>
        <taxon>Sphingobacteriales</taxon>
        <taxon>Sphingobacteriaceae</taxon>
        <taxon>Pedobacter</taxon>
    </lineage>
</organism>
<accession>A0A1G7UZM3</accession>
<protein>
    <submittedName>
        <fullName evidence="2">Uncharacterized protein</fullName>
    </submittedName>
</protein>
<evidence type="ECO:0000313" key="3">
    <source>
        <dbReference type="Proteomes" id="UP000199643"/>
    </source>
</evidence>
<proteinExistence type="predicted"/>
<keyword evidence="3" id="KW-1185">Reference proteome</keyword>
<keyword evidence="1" id="KW-0472">Membrane</keyword>
<dbReference type="Proteomes" id="UP000199643">
    <property type="component" value="Unassembled WGS sequence"/>
</dbReference>
<name>A0A1G7UZM3_9SPHI</name>
<evidence type="ECO:0000313" key="2">
    <source>
        <dbReference type="EMBL" id="SDG52721.1"/>
    </source>
</evidence>
<keyword evidence="1" id="KW-0812">Transmembrane</keyword>
<dbReference type="EMBL" id="FNCH01000007">
    <property type="protein sequence ID" value="SDG52721.1"/>
    <property type="molecule type" value="Genomic_DNA"/>
</dbReference>
<reference evidence="3" key="1">
    <citation type="submission" date="2016-10" db="EMBL/GenBank/DDBJ databases">
        <authorList>
            <person name="Varghese N."/>
            <person name="Submissions S."/>
        </authorList>
    </citation>
    <scope>NUCLEOTIDE SEQUENCE [LARGE SCALE GENOMIC DNA]</scope>
    <source>
        <strain evidence="3">DSM 17933</strain>
    </source>
</reference>
<evidence type="ECO:0000256" key="1">
    <source>
        <dbReference type="SAM" id="Phobius"/>
    </source>
</evidence>
<sequence>MISLTNTIRWRLINRISVWGLGFGVWSLEFGVWSLELFKKWVKIKQKYNQILIPDTKYLILEL</sequence>
<feature type="transmembrane region" description="Helical" evidence="1">
    <location>
        <begin position="16"/>
        <end position="38"/>
    </location>
</feature>